<feature type="compositionally biased region" description="Polar residues" evidence="9">
    <location>
        <begin position="324"/>
        <end position="334"/>
    </location>
</feature>
<dbReference type="AlphaFoldDB" id="A0A9W4HH36"/>
<feature type="region of interest" description="Disordered" evidence="9">
    <location>
        <begin position="447"/>
        <end position="627"/>
    </location>
</feature>
<evidence type="ECO:0000256" key="2">
    <source>
        <dbReference type="ARBA" id="ARBA00004613"/>
    </source>
</evidence>
<feature type="transmembrane region" description="Helical" evidence="10">
    <location>
        <begin position="263"/>
        <end position="287"/>
    </location>
</feature>
<evidence type="ECO:0000256" key="8">
    <source>
        <dbReference type="ARBA" id="ARBA00023288"/>
    </source>
</evidence>
<evidence type="ECO:0000256" key="5">
    <source>
        <dbReference type="ARBA" id="ARBA00022622"/>
    </source>
</evidence>
<evidence type="ECO:0000259" key="12">
    <source>
        <dbReference type="Pfam" id="PF05730"/>
    </source>
</evidence>
<feature type="chain" id="PRO_5040782632" description="CFEM domain-containing protein" evidence="11">
    <location>
        <begin position="28"/>
        <end position="627"/>
    </location>
</feature>
<accession>A0A9W4HH36</accession>
<protein>
    <recommendedName>
        <fullName evidence="12">CFEM domain-containing protein</fullName>
    </recommendedName>
</protein>
<evidence type="ECO:0000256" key="6">
    <source>
        <dbReference type="ARBA" id="ARBA00022729"/>
    </source>
</evidence>
<evidence type="ECO:0000256" key="11">
    <source>
        <dbReference type="SAM" id="SignalP"/>
    </source>
</evidence>
<evidence type="ECO:0000313" key="14">
    <source>
        <dbReference type="Proteomes" id="UP001153618"/>
    </source>
</evidence>
<evidence type="ECO:0000256" key="9">
    <source>
        <dbReference type="SAM" id="MobiDB-lite"/>
    </source>
</evidence>
<feature type="compositionally biased region" description="Polar residues" evidence="9">
    <location>
        <begin position="497"/>
        <end position="531"/>
    </location>
</feature>
<keyword evidence="5" id="KW-0336">GPI-anchor</keyword>
<keyword evidence="10" id="KW-0472">Membrane</keyword>
<keyword evidence="10" id="KW-1133">Transmembrane helix</keyword>
<feature type="signal peptide" evidence="11">
    <location>
        <begin position="1"/>
        <end position="27"/>
    </location>
</feature>
<keyword evidence="6 11" id="KW-0732">Signal</keyword>
<comment type="caution">
    <text evidence="13">The sequence shown here is derived from an EMBL/GenBank/DDBJ whole genome shotgun (WGS) entry which is preliminary data.</text>
</comment>
<keyword evidence="5" id="KW-0325">Glycoprotein</keyword>
<keyword evidence="4" id="KW-0964">Secreted</keyword>
<evidence type="ECO:0000256" key="1">
    <source>
        <dbReference type="ARBA" id="ARBA00004589"/>
    </source>
</evidence>
<evidence type="ECO:0000256" key="3">
    <source>
        <dbReference type="ARBA" id="ARBA00010031"/>
    </source>
</evidence>
<keyword evidence="10" id="KW-0812">Transmembrane</keyword>
<feature type="region of interest" description="Disordered" evidence="9">
    <location>
        <begin position="295"/>
        <end position="382"/>
    </location>
</feature>
<feature type="compositionally biased region" description="Basic and acidic residues" evidence="9">
    <location>
        <begin position="295"/>
        <end position="304"/>
    </location>
</feature>
<feature type="compositionally biased region" description="Basic and acidic residues" evidence="9">
    <location>
        <begin position="617"/>
        <end position="627"/>
    </location>
</feature>
<evidence type="ECO:0000256" key="7">
    <source>
        <dbReference type="ARBA" id="ARBA00023157"/>
    </source>
</evidence>
<sequence length="627" mass="66695">MQSCTMLVLPIHGILITVLWLLVCVTADTSSDASDSSLFNMVPSCARDCVESFIKSEYTPEQCTSPSNVKCLCRTKTPDGLTLGEAALSCVLSVCSQEVIADSKAYHICDSVSGAIPKTHKTITATVFSDMSTTMAADATTTADTMTAADAVTTAGVSKTADVTTTADVAAIPKETTTSSPATSEQTSEETSEAPLAGSTTSFTSSKPTTTTSSHTSENTSSDATSSGPQAEATSSAKQDPLASSGASEDTNKKGDHSISPGAVIGMSVASGLAGAFLIVVAVIFCCKRWRKKQRDQSDPHHFEIGGAMSEPPDFSKPMPRLPTPSSGPSSLHDQTMEDAPPQRSYGFQPMASGAIVPSSSGYSPHLATISHGHQSKRSREERIGLAASSDSEWEASPYTQSSQHSVARLLPDQSTGLYPKPLKWSHRPASGDTLFEEDETQQTAAMMRNNPPRPGAQPRLAGLPANPRAFIETPTGFKRRSGPRTLASPFNPNPACRTSSSESSDANSPQKASNYTTTRDELSPSSSGAETANRPRIVRAEDIKRVQIRSSPRQPEVVAPYCPEDLWQERGRDESQDSTEPPYPSDIHPGAVHYPDSPKKAPNRISPTSRNLTPSRRGEDLILRVD</sequence>
<gene>
    <name evidence="13" type="ORF">POLS_LOCUS2198</name>
</gene>
<feature type="compositionally biased region" description="Low complexity" evidence="9">
    <location>
        <begin position="171"/>
        <end position="186"/>
    </location>
</feature>
<comment type="similarity">
    <text evidence="3">Belongs to the RBT5 family.</text>
</comment>
<evidence type="ECO:0000256" key="10">
    <source>
        <dbReference type="SAM" id="Phobius"/>
    </source>
</evidence>
<name>A0A9W4HH36_PENOL</name>
<evidence type="ECO:0000313" key="13">
    <source>
        <dbReference type="EMBL" id="CAG8013623.1"/>
    </source>
</evidence>
<dbReference type="EMBL" id="CAJVOS010000013">
    <property type="protein sequence ID" value="CAG8013623.1"/>
    <property type="molecule type" value="Genomic_DNA"/>
</dbReference>
<dbReference type="GO" id="GO:0098552">
    <property type="term" value="C:side of membrane"/>
    <property type="evidence" value="ECO:0007669"/>
    <property type="project" value="UniProtKB-KW"/>
</dbReference>
<comment type="subcellular location">
    <subcellularLocation>
        <location evidence="1">Membrane</location>
        <topology evidence="1">Lipid-anchor</topology>
        <topology evidence="1">GPI-anchor</topology>
    </subcellularLocation>
    <subcellularLocation>
        <location evidence="2">Secreted</location>
    </subcellularLocation>
</comment>
<keyword evidence="14" id="KW-1185">Reference proteome</keyword>
<dbReference type="Proteomes" id="UP001153618">
    <property type="component" value="Unassembled WGS sequence"/>
</dbReference>
<dbReference type="Pfam" id="PF05730">
    <property type="entry name" value="CFEM"/>
    <property type="match status" value="1"/>
</dbReference>
<feature type="compositionally biased region" description="Polar residues" evidence="9">
    <location>
        <begin position="223"/>
        <end position="238"/>
    </location>
</feature>
<dbReference type="InterPro" id="IPR008427">
    <property type="entry name" value="Extracellular_membr_CFEM_dom"/>
</dbReference>
<dbReference type="OrthoDB" id="3946741at2759"/>
<feature type="domain" description="CFEM" evidence="12">
    <location>
        <begin position="41"/>
        <end position="101"/>
    </location>
</feature>
<feature type="compositionally biased region" description="Low complexity" evidence="9">
    <location>
        <begin position="193"/>
        <end position="222"/>
    </location>
</feature>
<keyword evidence="8" id="KW-0449">Lipoprotein</keyword>
<evidence type="ECO:0000256" key="4">
    <source>
        <dbReference type="ARBA" id="ARBA00022525"/>
    </source>
</evidence>
<feature type="compositionally biased region" description="Polar residues" evidence="9">
    <location>
        <begin position="606"/>
        <end position="615"/>
    </location>
</feature>
<organism evidence="13 14">
    <name type="scientific">Penicillium olsonii</name>
    <dbReference type="NCBI Taxonomy" id="99116"/>
    <lineage>
        <taxon>Eukaryota</taxon>
        <taxon>Fungi</taxon>
        <taxon>Dikarya</taxon>
        <taxon>Ascomycota</taxon>
        <taxon>Pezizomycotina</taxon>
        <taxon>Eurotiomycetes</taxon>
        <taxon>Eurotiomycetidae</taxon>
        <taxon>Eurotiales</taxon>
        <taxon>Aspergillaceae</taxon>
        <taxon>Penicillium</taxon>
    </lineage>
</organism>
<feature type="region of interest" description="Disordered" evidence="9">
    <location>
        <begin position="171"/>
        <end position="256"/>
    </location>
</feature>
<dbReference type="GO" id="GO:0005576">
    <property type="term" value="C:extracellular region"/>
    <property type="evidence" value="ECO:0007669"/>
    <property type="project" value="UniProtKB-SubCell"/>
</dbReference>
<reference evidence="13" key="1">
    <citation type="submission" date="2021-07" db="EMBL/GenBank/DDBJ databases">
        <authorList>
            <person name="Branca A.L. A."/>
        </authorList>
    </citation>
    <scope>NUCLEOTIDE SEQUENCE</scope>
</reference>
<keyword evidence="7" id="KW-1015">Disulfide bond</keyword>
<proteinExistence type="inferred from homology"/>